<dbReference type="RefSeq" id="WP_012036444.1">
    <property type="nucleotide sequence ID" value="NC_009464.1"/>
</dbReference>
<protein>
    <recommendedName>
        <fullName evidence="5">Peptidase M10 metallopeptidase domain-containing protein</fullName>
    </recommendedName>
</protein>
<dbReference type="eggNOG" id="arCOG00458">
    <property type="taxonomic scope" value="Archaea"/>
</dbReference>
<evidence type="ECO:0000256" key="4">
    <source>
        <dbReference type="ARBA" id="ARBA00022833"/>
    </source>
</evidence>
<keyword evidence="2" id="KW-0479">Metal-binding</keyword>
<dbReference type="GO" id="GO:0004222">
    <property type="term" value="F:metalloendopeptidase activity"/>
    <property type="evidence" value="ECO:0007669"/>
    <property type="project" value="InterPro"/>
</dbReference>
<evidence type="ECO:0000313" key="6">
    <source>
        <dbReference type="EMBL" id="CAJ36065.1"/>
    </source>
</evidence>
<dbReference type="GO" id="GO:0008270">
    <property type="term" value="F:zinc ion binding"/>
    <property type="evidence" value="ECO:0007669"/>
    <property type="project" value="InterPro"/>
</dbReference>
<dbReference type="OrthoDB" id="50281at2157"/>
<reference evidence="6 7" key="1">
    <citation type="journal article" date="2006" name="Science">
        <title>Genome of rice cluster I archaea -- the key methane producers in the rice rhizosphere.</title>
        <authorList>
            <person name="Erkel C."/>
            <person name="Kube M."/>
            <person name="Reinhardt R."/>
            <person name="Liesack W."/>
        </authorList>
    </citation>
    <scope>NUCLEOTIDE SEQUENCE [LARGE SCALE GENOMIC DNA]</scope>
    <source>
        <strain evidence="7">DSM 22066 / NBRC 105507 / MRE50</strain>
    </source>
</reference>
<dbReference type="InterPro" id="IPR024079">
    <property type="entry name" value="MetalloPept_cat_dom_sf"/>
</dbReference>
<dbReference type="GO" id="GO:0006508">
    <property type="term" value="P:proteolysis"/>
    <property type="evidence" value="ECO:0007669"/>
    <property type="project" value="UniProtKB-KW"/>
</dbReference>
<evidence type="ECO:0000259" key="5">
    <source>
        <dbReference type="Pfam" id="PF00413"/>
    </source>
</evidence>
<dbReference type="GO" id="GO:0031012">
    <property type="term" value="C:extracellular matrix"/>
    <property type="evidence" value="ECO:0007669"/>
    <property type="project" value="InterPro"/>
</dbReference>
<keyword evidence="1" id="KW-0645">Protease</keyword>
<dbReference type="KEGG" id="rci:RCIX667"/>
<dbReference type="AlphaFoldDB" id="Q0W6C8"/>
<dbReference type="Proteomes" id="UP000000663">
    <property type="component" value="Chromosome"/>
</dbReference>
<gene>
    <name evidence="6" type="ORF">RCIX667</name>
</gene>
<organism evidence="6 7">
    <name type="scientific">Methanocella arvoryzae (strain DSM 22066 / NBRC 105507 / MRE50)</name>
    <dbReference type="NCBI Taxonomy" id="351160"/>
    <lineage>
        <taxon>Archaea</taxon>
        <taxon>Methanobacteriati</taxon>
        <taxon>Methanobacteriota</taxon>
        <taxon>Stenosarchaea group</taxon>
        <taxon>Methanomicrobia</taxon>
        <taxon>Methanocellales</taxon>
        <taxon>Methanocellaceae</taxon>
        <taxon>Methanocella</taxon>
    </lineage>
</organism>
<dbReference type="GeneID" id="5142996"/>
<keyword evidence="7" id="KW-1185">Reference proteome</keyword>
<keyword evidence="3" id="KW-0378">Hydrolase</keyword>
<evidence type="ECO:0000256" key="2">
    <source>
        <dbReference type="ARBA" id="ARBA00022723"/>
    </source>
</evidence>
<sequence length="252" mass="27500">MPRWTLKLLAGILATALLCIAVSSAAVPLYAHKSLAGKVGAYAPVYLFEQSPYDRIIIEVHYEESARPSEAALAHLQSLLYNATGKAVTVREYGDIAPGEVPSSIAGGDVVEFGNSMIKEHAVARTGMIRGDAVMYVFYVNASAPLPKLNMGNRVGGVSYRGDSFVIFKNNLRDEGEEKTVLIHEAGHLLGLEHDDDQGCAMTGSLKRVYRKNYAAPPPDDYCPDHWKLLEEGRHRLPIDELAAALNIPVLR</sequence>
<dbReference type="EMBL" id="AM114193">
    <property type="protein sequence ID" value="CAJ36065.1"/>
    <property type="molecule type" value="Genomic_DNA"/>
</dbReference>
<keyword evidence="4" id="KW-0862">Zinc</keyword>
<dbReference type="Pfam" id="PF00413">
    <property type="entry name" value="Peptidase_M10"/>
    <property type="match status" value="1"/>
</dbReference>
<evidence type="ECO:0000256" key="3">
    <source>
        <dbReference type="ARBA" id="ARBA00022801"/>
    </source>
</evidence>
<accession>Q0W6C8</accession>
<dbReference type="SUPFAM" id="SSF55486">
    <property type="entry name" value="Metalloproteases ('zincins'), catalytic domain"/>
    <property type="match status" value="1"/>
</dbReference>
<name>Q0W6C8_METAR</name>
<evidence type="ECO:0000256" key="1">
    <source>
        <dbReference type="ARBA" id="ARBA00022670"/>
    </source>
</evidence>
<evidence type="ECO:0000313" key="7">
    <source>
        <dbReference type="Proteomes" id="UP000000663"/>
    </source>
</evidence>
<feature type="domain" description="Peptidase M10 metallopeptidase" evidence="5">
    <location>
        <begin position="171"/>
        <end position="214"/>
    </location>
</feature>
<dbReference type="Gene3D" id="3.40.390.10">
    <property type="entry name" value="Collagenase (Catalytic Domain)"/>
    <property type="match status" value="1"/>
</dbReference>
<proteinExistence type="predicted"/>
<dbReference type="InterPro" id="IPR001818">
    <property type="entry name" value="Pept_M10_metallopeptidase"/>
</dbReference>